<keyword evidence="2" id="KW-1185">Reference proteome</keyword>
<gene>
    <name evidence="1" type="ORF">RND81_08G194800</name>
</gene>
<comment type="caution">
    <text evidence="1">The sequence shown here is derived from an EMBL/GenBank/DDBJ whole genome shotgun (WGS) entry which is preliminary data.</text>
</comment>
<organism evidence="1 2">
    <name type="scientific">Saponaria officinalis</name>
    <name type="common">Common soapwort</name>
    <name type="synonym">Lychnis saponaria</name>
    <dbReference type="NCBI Taxonomy" id="3572"/>
    <lineage>
        <taxon>Eukaryota</taxon>
        <taxon>Viridiplantae</taxon>
        <taxon>Streptophyta</taxon>
        <taxon>Embryophyta</taxon>
        <taxon>Tracheophyta</taxon>
        <taxon>Spermatophyta</taxon>
        <taxon>Magnoliopsida</taxon>
        <taxon>eudicotyledons</taxon>
        <taxon>Gunneridae</taxon>
        <taxon>Pentapetalae</taxon>
        <taxon>Caryophyllales</taxon>
        <taxon>Caryophyllaceae</taxon>
        <taxon>Caryophylleae</taxon>
        <taxon>Saponaria</taxon>
    </lineage>
</organism>
<sequence length="305" mass="33613">MADKASRGIVLYGYGVAHLIKPSHSHSHFHDFASNACCGFLALNNSNSSPSSDGKDDKLIEELAQLLDATDAIDSDGAQTGLDSKAPKQVLSITERFMGMKAAIVTSNSAVKHFGEKLGFTVTDFDKLRNGQSCDFAADELLKLLGFQDGKITDKDHFDLVLVHIDAQTNLEYASGLVGRILQVARPGSDVGSRLHLSLVMSYGDECKDDPNISLESLVDGNNDKLRGLFPRQSYSLKEVQSRENIRHHRPMLVAQWQDAVTRKDAVQEFSFDEFKKKSGNLAIAADRFIYEVAFKLWKAPKYGA</sequence>
<evidence type="ECO:0000313" key="1">
    <source>
        <dbReference type="EMBL" id="KAK9699765.1"/>
    </source>
</evidence>
<dbReference type="AlphaFoldDB" id="A0AAW1J9U4"/>
<dbReference type="EMBL" id="JBDFQZ010000008">
    <property type="protein sequence ID" value="KAK9699765.1"/>
    <property type="molecule type" value="Genomic_DNA"/>
</dbReference>
<protein>
    <submittedName>
        <fullName evidence="1">Uncharacterized protein</fullName>
    </submittedName>
</protein>
<name>A0AAW1J9U4_SAPOF</name>
<reference evidence="1" key="1">
    <citation type="submission" date="2024-03" db="EMBL/GenBank/DDBJ databases">
        <title>WGS assembly of Saponaria officinalis var. Norfolk2.</title>
        <authorList>
            <person name="Jenkins J."/>
            <person name="Shu S."/>
            <person name="Grimwood J."/>
            <person name="Barry K."/>
            <person name="Goodstein D."/>
            <person name="Schmutz J."/>
            <person name="Leebens-Mack J."/>
            <person name="Osbourn A."/>
        </authorList>
    </citation>
    <scope>NUCLEOTIDE SEQUENCE [LARGE SCALE GENOMIC DNA]</scope>
    <source>
        <strain evidence="1">JIC</strain>
    </source>
</reference>
<dbReference type="PANTHER" id="PTHR35506:SF1">
    <property type="entry name" value="OS02G0135600 PROTEIN"/>
    <property type="match status" value="1"/>
</dbReference>
<proteinExistence type="predicted"/>
<evidence type="ECO:0000313" key="2">
    <source>
        <dbReference type="Proteomes" id="UP001443914"/>
    </source>
</evidence>
<dbReference type="Proteomes" id="UP001443914">
    <property type="component" value="Unassembled WGS sequence"/>
</dbReference>
<dbReference type="PANTHER" id="PTHR35506">
    <property type="entry name" value="OS02G0135600 PROTEIN"/>
    <property type="match status" value="1"/>
</dbReference>
<accession>A0AAW1J9U4</accession>